<dbReference type="NCBIfam" id="NF000491">
    <property type="entry name" value="chloram_CatA"/>
    <property type="match status" value="1"/>
</dbReference>
<evidence type="ECO:0000256" key="4">
    <source>
        <dbReference type="ARBA" id="ARBA00013235"/>
    </source>
</evidence>
<organism evidence="12 13">
    <name type="scientific">Lysinibacillus capsici</name>
    <dbReference type="NCBI Taxonomy" id="2115968"/>
    <lineage>
        <taxon>Bacteria</taxon>
        <taxon>Bacillati</taxon>
        <taxon>Bacillota</taxon>
        <taxon>Bacilli</taxon>
        <taxon>Bacillales</taxon>
        <taxon>Bacillaceae</taxon>
        <taxon>Lysinibacillus</taxon>
    </lineage>
</organism>
<evidence type="ECO:0000256" key="11">
    <source>
        <dbReference type="RuleBase" id="RU004156"/>
    </source>
</evidence>
<dbReference type="PROSITE" id="PS00100">
    <property type="entry name" value="CAT"/>
    <property type="match status" value="1"/>
</dbReference>
<dbReference type="EMBL" id="UAQE01000004">
    <property type="protein sequence ID" value="SPU38637.1"/>
    <property type="molecule type" value="Genomic_DNA"/>
</dbReference>
<dbReference type="RefSeq" id="WP_112118507.1">
    <property type="nucleotide sequence ID" value="NZ_JANPWF010000001.1"/>
</dbReference>
<evidence type="ECO:0000313" key="13">
    <source>
        <dbReference type="Proteomes" id="UP000251431"/>
    </source>
</evidence>
<dbReference type="GO" id="GO:0046677">
    <property type="term" value="P:response to antibiotic"/>
    <property type="evidence" value="ECO:0007669"/>
    <property type="project" value="UniProtKB-KW"/>
</dbReference>
<dbReference type="SMART" id="SM01059">
    <property type="entry name" value="CAT"/>
    <property type="match status" value="1"/>
</dbReference>
<comment type="catalytic activity">
    <reaction evidence="10">
        <text>chloramphenicol + acetyl-CoA = chloramphenicol 3-acetate + CoA</text>
        <dbReference type="Rhea" id="RHEA:18421"/>
        <dbReference type="ChEBI" id="CHEBI:16730"/>
        <dbReference type="ChEBI" id="CHEBI:17698"/>
        <dbReference type="ChEBI" id="CHEBI:57287"/>
        <dbReference type="ChEBI" id="CHEBI:57288"/>
        <dbReference type="EC" id="2.3.1.28"/>
    </reaction>
</comment>
<proteinExistence type="inferred from homology"/>
<evidence type="ECO:0000256" key="7">
    <source>
        <dbReference type="ARBA" id="ARBA00023251"/>
    </source>
</evidence>
<accession>A0A2X1A406</accession>
<evidence type="ECO:0000256" key="3">
    <source>
        <dbReference type="ARBA" id="ARBA00011233"/>
    </source>
</evidence>
<keyword evidence="7 10" id="KW-0046">Antibiotic resistance</keyword>
<dbReference type="PANTHER" id="PTHR38474:SF2">
    <property type="entry name" value="CHLORAMPHENICOL ACETYLTRANSFERASE"/>
    <property type="match status" value="1"/>
</dbReference>
<evidence type="ECO:0000313" key="12">
    <source>
        <dbReference type="EMBL" id="SPU38637.1"/>
    </source>
</evidence>
<dbReference type="Pfam" id="PF00302">
    <property type="entry name" value="CAT"/>
    <property type="match status" value="1"/>
</dbReference>
<evidence type="ECO:0000256" key="2">
    <source>
        <dbReference type="ARBA" id="ARBA00010571"/>
    </source>
</evidence>
<protein>
    <recommendedName>
        <fullName evidence="5 10">Chloramphenicol acetyltransferase</fullName>
        <ecNumber evidence="4 10">2.3.1.28</ecNumber>
    </recommendedName>
</protein>
<evidence type="ECO:0000256" key="1">
    <source>
        <dbReference type="ARBA" id="ARBA00002150"/>
    </source>
</evidence>
<dbReference type="SUPFAM" id="SSF52777">
    <property type="entry name" value="CoA-dependent acyltransferases"/>
    <property type="match status" value="1"/>
</dbReference>
<dbReference type="GO" id="GO:0008811">
    <property type="term" value="F:chloramphenicol O-acetyltransferase activity"/>
    <property type="evidence" value="ECO:0007669"/>
    <property type="project" value="UniProtKB-EC"/>
</dbReference>
<gene>
    <name evidence="12" type="primary">cat</name>
    <name evidence="12" type="ORF">NCTC7582_04601</name>
</gene>
<evidence type="ECO:0000256" key="10">
    <source>
        <dbReference type="RuleBase" id="RU000503"/>
    </source>
</evidence>
<evidence type="ECO:0000256" key="6">
    <source>
        <dbReference type="ARBA" id="ARBA00022679"/>
    </source>
</evidence>
<dbReference type="AlphaFoldDB" id="A0A2X1A406"/>
<name>A0A2X1A406_9BACI</name>
<dbReference type="InterPro" id="IPR018372">
    <property type="entry name" value="Chloramphenicol_AcTrfase_AS"/>
</dbReference>
<dbReference type="EC" id="2.3.1.28" evidence="4 10"/>
<keyword evidence="8 10" id="KW-0012">Acyltransferase</keyword>
<dbReference type="InterPro" id="IPR023213">
    <property type="entry name" value="CAT-like_dom_sf"/>
</dbReference>
<comment type="function">
    <text evidence="1 10">This enzyme is an effector of chloramphenicol resistance in bacteria.</text>
</comment>
<reference evidence="12 13" key="1">
    <citation type="submission" date="2018-06" db="EMBL/GenBank/DDBJ databases">
        <authorList>
            <consortium name="Pathogen Informatics"/>
            <person name="Doyle S."/>
        </authorList>
    </citation>
    <scope>NUCLEOTIDE SEQUENCE [LARGE SCALE GENOMIC DNA]</scope>
    <source>
        <strain evidence="12 13">NCTC7582</strain>
    </source>
</reference>
<dbReference type="PANTHER" id="PTHR38474">
    <property type="entry name" value="SLR0299 PROTEIN"/>
    <property type="match status" value="1"/>
</dbReference>
<dbReference type="Proteomes" id="UP000251431">
    <property type="component" value="Unassembled WGS sequence"/>
</dbReference>
<comment type="similarity">
    <text evidence="2 11">Belongs to the chloramphenicol acetyltransferase family.</text>
</comment>
<evidence type="ECO:0000256" key="8">
    <source>
        <dbReference type="ARBA" id="ARBA00023315"/>
    </source>
</evidence>
<feature type="active site" description="Proton acceptor" evidence="9">
    <location>
        <position position="189"/>
    </location>
</feature>
<comment type="subunit">
    <text evidence="3">Homotrimer.</text>
</comment>
<dbReference type="InterPro" id="IPR001707">
    <property type="entry name" value="Cmp_AcTrfase"/>
</dbReference>
<dbReference type="PIRSF" id="PIRSF000440">
    <property type="entry name" value="CAT"/>
    <property type="match status" value="1"/>
</dbReference>
<evidence type="ECO:0000256" key="5">
    <source>
        <dbReference type="ARBA" id="ARBA00020291"/>
    </source>
</evidence>
<sequence length="216" mass="25390">MKFNKIDINNWERKEIFNHFLNQQTSFSITRNIDITELYKITKDKGYKFYPVFIFLITHVANSNKHFRMNFNSAGEFGYWDKVVPMYTIFDKTSELFSAIYTNTDEGFKKFYENYISDTEKYNGTGKLFPKTPIPENVVHISMIPWTSFTGFNLNVNNSPNYCLPIITAGRFINKTSNIYLPLSLQVHHSVCDGYHAALFMDRFQTLVENKLEFLI</sequence>
<keyword evidence="6 10" id="KW-0808">Transferase</keyword>
<dbReference type="Gene3D" id="3.30.559.10">
    <property type="entry name" value="Chloramphenicol acetyltransferase-like domain"/>
    <property type="match status" value="1"/>
</dbReference>
<evidence type="ECO:0000256" key="9">
    <source>
        <dbReference type="PIRSR" id="PIRSR000440-1"/>
    </source>
</evidence>